<feature type="domain" description="Retrovirus-related Pol polyprotein from transposon TNT 1-94-like beta-barrel" evidence="1">
    <location>
        <begin position="1"/>
        <end position="71"/>
    </location>
</feature>
<dbReference type="AlphaFoldDB" id="A0A5C3M1E2"/>
<proteinExistence type="predicted"/>
<dbReference type="Pfam" id="PF22936">
    <property type="entry name" value="Pol_BBD"/>
    <property type="match status" value="1"/>
</dbReference>
<organism evidence="2 3">
    <name type="scientific">Crucibulum laeve</name>
    <dbReference type="NCBI Taxonomy" id="68775"/>
    <lineage>
        <taxon>Eukaryota</taxon>
        <taxon>Fungi</taxon>
        <taxon>Dikarya</taxon>
        <taxon>Basidiomycota</taxon>
        <taxon>Agaricomycotina</taxon>
        <taxon>Agaricomycetes</taxon>
        <taxon>Agaricomycetidae</taxon>
        <taxon>Agaricales</taxon>
        <taxon>Agaricineae</taxon>
        <taxon>Nidulariaceae</taxon>
        <taxon>Crucibulum</taxon>
    </lineage>
</organism>
<evidence type="ECO:0000313" key="3">
    <source>
        <dbReference type="Proteomes" id="UP000308652"/>
    </source>
</evidence>
<protein>
    <recommendedName>
        <fullName evidence="1">Retrovirus-related Pol polyprotein from transposon TNT 1-94-like beta-barrel domain-containing protein</fullName>
    </recommendedName>
</protein>
<accession>A0A5C3M1E2</accession>
<dbReference type="InterPro" id="IPR054722">
    <property type="entry name" value="PolX-like_BBD"/>
</dbReference>
<dbReference type="EMBL" id="ML213605">
    <property type="protein sequence ID" value="TFK37948.1"/>
    <property type="molecule type" value="Genomic_DNA"/>
</dbReference>
<sequence>MTPHCHWLTNYVKQCIPITLADHTIIYSAEVGNVVFQYIIIGKEVKSIELTCVLYNPQLRGNLLSCLYLTHYNI</sequence>
<dbReference type="Proteomes" id="UP000308652">
    <property type="component" value="Unassembled WGS sequence"/>
</dbReference>
<gene>
    <name evidence="2" type="ORF">BDQ12DRAFT_606757</name>
</gene>
<reference evidence="2 3" key="1">
    <citation type="journal article" date="2019" name="Nat. Ecol. Evol.">
        <title>Megaphylogeny resolves global patterns of mushroom evolution.</title>
        <authorList>
            <person name="Varga T."/>
            <person name="Krizsan K."/>
            <person name="Foldi C."/>
            <person name="Dima B."/>
            <person name="Sanchez-Garcia M."/>
            <person name="Sanchez-Ramirez S."/>
            <person name="Szollosi G.J."/>
            <person name="Szarkandi J.G."/>
            <person name="Papp V."/>
            <person name="Albert L."/>
            <person name="Andreopoulos W."/>
            <person name="Angelini C."/>
            <person name="Antonin V."/>
            <person name="Barry K.W."/>
            <person name="Bougher N.L."/>
            <person name="Buchanan P."/>
            <person name="Buyck B."/>
            <person name="Bense V."/>
            <person name="Catcheside P."/>
            <person name="Chovatia M."/>
            <person name="Cooper J."/>
            <person name="Damon W."/>
            <person name="Desjardin D."/>
            <person name="Finy P."/>
            <person name="Geml J."/>
            <person name="Haridas S."/>
            <person name="Hughes K."/>
            <person name="Justo A."/>
            <person name="Karasinski D."/>
            <person name="Kautmanova I."/>
            <person name="Kiss B."/>
            <person name="Kocsube S."/>
            <person name="Kotiranta H."/>
            <person name="LaButti K.M."/>
            <person name="Lechner B.E."/>
            <person name="Liimatainen K."/>
            <person name="Lipzen A."/>
            <person name="Lukacs Z."/>
            <person name="Mihaltcheva S."/>
            <person name="Morgado L.N."/>
            <person name="Niskanen T."/>
            <person name="Noordeloos M.E."/>
            <person name="Ohm R.A."/>
            <person name="Ortiz-Santana B."/>
            <person name="Ovrebo C."/>
            <person name="Racz N."/>
            <person name="Riley R."/>
            <person name="Savchenko A."/>
            <person name="Shiryaev A."/>
            <person name="Soop K."/>
            <person name="Spirin V."/>
            <person name="Szebenyi C."/>
            <person name="Tomsovsky M."/>
            <person name="Tulloss R.E."/>
            <person name="Uehling J."/>
            <person name="Grigoriev I.V."/>
            <person name="Vagvolgyi C."/>
            <person name="Papp T."/>
            <person name="Martin F.M."/>
            <person name="Miettinen O."/>
            <person name="Hibbett D.S."/>
            <person name="Nagy L.G."/>
        </authorList>
    </citation>
    <scope>NUCLEOTIDE SEQUENCE [LARGE SCALE GENOMIC DNA]</scope>
    <source>
        <strain evidence="2 3">CBS 166.37</strain>
    </source>
</reference>
<dbReference type="OrthoDB" id="5598079at2759"/>
<evidence type="ECO:0000313" key="2">
    <source>
        <dbReference type="EMBL" id="TFK37948.1"/>
    </source>
</evidence>
<keyword evidence="3" id="KW-1185">Reference proteome</keyword>
<evidence type="ECO:0000259" key="1">
    <source>
        <dbReference type="Pfam" id="PF22936"/>
    </source>
</evidence>
<name>A0A5C3M1E2_9AGAR</name>